<dbReference type="InterPro" id="IPR001387">
    <property type="entry name" value="Cro/C1-type_HTH"/>
</dbReference>
<accession>A0A923LU23</accession>
<keyword evidence="3" id="KW-1185">Reference proteome</keyword>
<dbReference type="SMART" id="SM00530">
    <property type="entry name" value="HTH_XRE"/>
    <property type="match status" value="1"/>
</dbReference>
<gene>
    <name evidence="2" type="ORF">H8S45_02640</name>
</gene>
<organism evidence="2 3">
    <name type="scientific">Agathobaculum faecis</name>
    <dbReference type="NCBI Taxonomy" id="2763013"/>
    <lineage>
        <taxon>Bacteria</taxon>
        <taxon>Bacillati</taxon>
        <taxon>Bacillota</taxon>
        <taxon>Clostridia</taxon>
        <taxon>Eubacteriales</taxon>
        <taxon>Butyricicoccaceae</taxon>
        <taxon>Agathobaculum</taxon>
    </lineage>
</organism>
<proteinExistence type="predicted"/>
<dbReference type="AlphaFoldDB" id="A0A923LU23"/>
<comment type="caution">
    <text evidence="2">The sequence shown here is derived from an EMBL/GenBank/DDBJ whole genome shotgun (WGS) entry which is preliminary data.</text>
</comment>
<evidence type="ECO:0000313" key="2">
    <source>
        <dbReference type="EMBL" id="MBC5724367.1"/>
    </source>
</evidence>
<dbReference type="SUPFAM" id="SSF47413">
    <property type="entry name" value="lambda repressor-like DNA-binding domains"/>
    <property type="match status" value="1"/>
</dbReference>
<sequence>MNSIRLTVREAMESNGLNRYKVNKLTGIPYQTLDRYFKNEVARYDSDVLLKLCVALDCGIEDLIEVVR</sequence>
<dbReference type="Proteomes" id="UP000606499">
    <property type="component" value="Unassembled WGS sequence"/>
</dbReference>
<reference evidence="2" key="1">
    <citation type="submission" date="2020-08" db="EMBL/GenBank/DDBJ databases">
        <title>Genome public.</title>
        <authorList>
            <person name="Liu C."/>
            <person name="Sun Q."/>
        </authorList>
    </citation>
    <scope>NUCLEOTIDE SEQUENCE</scope>
    <source>
        <strain evidence="2">NSJ-28</strain>
    </source>
</reference>
<dbReference type="PROSITE" id="PS50943">
    <property type="entry name" value="HTH_CROC1"/>
    <property type="match status" value="1"/>
</dbReference>
<feature type="domain" description="HTH cro/C1-type" evidence="1">
    <location>
        <begin position="8"/>
        <end position="63"/>
    </location>
</feature>
<evidence type="ECO:0000259" key="1">
    <source>
        <dbReference type="PROSITE" id="PS50943"/>
    </source>
</evidence>
<dbReference type="GO" id="GO:0003677">
    <property type="term" value="F:DNA binding"/>
    <property type="evidence" value="ECO:0007669"/>
    <property type="project" value="InterPro"/>
</dbReference>
<evidence type="ECO:0000313" key="3">
    <source>
        <dbReference type="Proteomes" id="UP000606499"/>
    </source>
</evidence>
<dbReference type="EMBL" id="JACOPL010000002">
    <property type="protein sequence ID" value="MBC5724367.1"/>
    <property type="molecule type" value="Genomic_DNA"/>
</dbReference>
<dbReference type="Pfam" id="PF13443">
    <property type="entry name" value="HTH_26"/>
    <property type="match status" value="1"/>
</dbReference>
<name>A0A923LU23_9FIRM</name>
<protein>
    <submittedName>
        <fullName evidence="2">Helix-turn-helix transcriptional regulator</fullName>
    </submittedName>
</protein>
<dbReference type="InterPro" id="IPR010982">
    <property type="entry name" value="Lambda_DNA-bd_dom_sf"/>
</dbReference>
<dbReference type="Gene3D" id="1.10.260.40">
    <property type="entry name" value="lambda repressor-like DNA-binding domains"/>
    <property type="match status" value="1"/>
</dbReference>